<evidence type="ECO:0000313" key="2">
    <source>
        <dbReference type="EMBL" id="CAD8042829.1"/>
    </source>
</evidence>
<protein>
    <submittedName>
        <fullName evidence="2">Uncharacterized protein</fullName>
    </submittedName>
</protein>
<proteinExistence type="predicted"/>
<dbReference type="Proteomes" id="UP000688137">
    <property type="component" value="Unassembled WGS sequence"/>
</dbReference>
<dbReference type="OMA" id="ESAVDQC"/>
<accession>A0A8S1JN61</accession>
<sequence>MQELDFLRIQRESQKFLEIDNIFNRLASNFVEKIFALFKEIFQQEHAYTIQELLKLAIQKEIPLKDFKLAEHYKLNSNIFKANLQMIVNVVIDDIWSAYNKQIVLDEKSIAEPRQLTQIDEESAIEQCQSLSETSFIKDKKDIEIQKQVQSARSPLAKLLAGDKSPQFISIASSPRHSRDNSQNMPIKQQKQVIQNSKKKNSSLIKNKSMDLKNLVTEGILQPKSTNRQQLSLKNVRIKREFKMILQFINTKQIFLHKIIMDQDLNENLIKLSQLLRQQNVKKPTYNPSKYSNLHLMLARSVSISTESSSRMIQMKTNFNTQNTSKAQLNKQQKYFVSRRMSLAKQLKTCDSYLQKRKIESQFIKTDNLCGLKKVFEIGKTIL</sequence>
<evidence type="ECO:0000313" key="3">
    <source>
        <dbReference type="Proteomes" id="UP000688137"/>
    </source>
</evidence>
<dbReference type="EMBL" id="CAJJDM010000001">
    <property type="protein sequence ID" value="CAD8042829.1"/>
    <property type="molecule type" value="Genomic_DNA"/>
</dbReference>
<gene>
    <name evidence="2" type="ORF">PPRIM_AZ9-3.1.T0040044</name>
</gene>
<dbReference type="AlphaFoldDB" id="A0A8S1JN61"/>
<evidence type="ECO:0000256" key="1">
    <source>
        <dbReference type="SAM" id="MobiDB-lite"/>
    </source>
</evidence>
<feature type="region of interest" description="Disordered" evidence="1">
    <location>
        <begin position="173"/>
        <end position="200"/>
    </location>
</feature>
<organism evidence="2 3">
    <name type="scientific">Paramecium primaurelia</name>
    <dbReference type="NCBI Taxonomy" id="5886"/>
    <lineage>
        <taxon>Eukaryota</taxon>
        <taxon>Sar</taxon>
        <taxon>Alveolata</taxon>
        <taxon>Ciliophora</taxon>
        <taxon>Intramacronucleata</taxon>
        <taxon>Oligohymenophorea</taxon>
        <taxon>Peniculida</taxon>
        <taxon>Parameciidae</taxon>
        <taxon>Paramecium</taxon>
    </lineage>
</organism>
<comment type="caution">
    <text evidence="2">The sequence shown here is derived from an EMBL/GenBank/DDBJ whole genome shotgun (WGS) entry which is preliminary data.</text>
</comment>
<feature type="compositionally biased region" description="Polar residues" evidence="1">
    <location>
        <begin position="173"/>
        <end position="195"/>
    </location>
</feature>
<name>A0A8S1JN61_PARPR</name>
<keyword evidence="3" id="KW-1185">Reference proteome</keyword>
<reference evidence="2" key="1">
    <citation type="submission" date="2021-01" db="EMBL/GenBank/DDBJ databases">
        <authorList>
            <consortium name="Genoscope - CEA"/>
            <person name="William W."/>
        </authorList>
    </citation>
    <scope>NUCLEOTIDE SEQUENCE</scope>
</reference>